<dbReference type="OrthoDB" id="5793358at2"/>
<evidence type="ECO:0000256" key="1">
    <source>
        <dbReference type="SAM" id="Phobius"/>
    </source>
</evidence>
<evidence type="ECO:0000259" key="2">
    <source>
        <dbReference type="PROSITE" id="PS50965"/>
    </source>
</evidence>
<keyword evidence="1" id="KW-0812">Transmembrane</keyword>
<dbReference type="AlphaFoldDB" id="A0A2V1HRH7"/>
<dbReference type="PROSITE" id="PS50965">
    <property type="entry name" value="NERD"/>
    <property type="match status" value="1"/>
</dbReference>
<name>A0A2V1HRH7_9MICO</name>
<gene>
    <name evidence="3" type="ORF">DDQ50_14750</name>
</gene>
<feature type="transmembrane region" description="Helical" evidence="1">
    <location>
        <begin position="252"/>
        <end position="279"/>
    </location>
</feature>
<comment type="caution">
    <text evidence="3">The sequence shown here is derived from an EMBL/GenBank/DDBJ whole genome shotgun (WGS) entry which is preliminary data.</text>
</comment>
<proteinExistence type="predicted"/>
<protein>
    <submittedName>
        <fullName evidence="3">NERD domain-containing protein</fullName>
    </submittedName>
</protein>
<organism evidence="3 4">
    <name type="scientific">Amnibacterium flavum</name>
    <dbReference type="NCBI Taxonomy" id="2173173"/>
    <lineage>
        <taxon>Bacteria</taxon>
        <taxon>Bacillati</taxon>
        <taxon>Actinomycetota</taxon>
        <taxon>Actinomycetes</taxon>
        <taxon>Micrococcales</taxon>
        <taxon>Microbacteriaceae</taxon>
        <taxon>Amnibacterium</taxon>
    </lineage>
</organism>
<dbReference type="InterPro" id="IPR011528">
    <property type="entry name" value="NERD"/>
</dbReference>
<sequence>MRKQAALDARPTGLLTRPAAYSVIDRCLHHQAALRPRSWFARQIGATPLAVEAKPWFDGARGELEVARLLEGLGEGWTVLHSVPVGKANTDVDHVLIGPAGVFTINTKAVRGHVWVGRSRILVNGRREDFIAKSEREARRVHRLLTAATGSSVFVRPVLVFVEPHRLTVRERPASVATLPARALIRWLHGQEEVYPASRVAELVEAADRPSTWGRAADDGIETRRQIQRFERLLAEVDDAAHRRRTAKLAGVLLALTAALVAVGGYLPVAVAVAMVPFAH</sequence>
<dbReference type="RefSeq" id="WP_116757555.1">
    <property type="nucleotide sequence ID" value="NZ_JBHUEX010000001.1"/>
</dbReference>
<evidence type="ECO:0000313" key="4">
    <source>
        <dbReference type="Proteomes" id="UP000244893"/>
    </source>
</evidence>
<dbReference type="Proteomes" id="UP000244893">
    <property type="component" value="Unassembled WGS sequence"/>
</dbReference>
<dbReference type="Pfam" id="PF08378">
    <property type="entry name" value="NERD"/>
    <property type="match status" value="1"/>
</dbReference>
<keyword evidence="4" id="KW-1185">Reference proteome</keyword>
<evidence type="ECO:0000313" key="3">
    <source>
        <dbReference type="EMBL" id="PVZ93570.1"/>
    </source>
</evidence>
<dbReference type="EMBL" id="QEOP01000003">
    <property type="protein sequence ID" value="PVZ93570.1"/>
    <property type="molecule type" value="Genomic_DNA"/>
</dbReference>
<feature type="domain" description="NERD" evidence="2">
    <location>
        <begin position="58"/>
        <end position="168"/>
    </location>
</feature>
<keyword evidence="1" id="KW-1133">Transmembrane helix</keyword>
<keyword evidence="1" id="KW-0472">Membrane</keyword>
<reference evidence="3 4" key="1">
    <citation type="submission" date="2018-05" db="EMBL/GenBank/DDBJ databases">
        <title>Amnibacterium sp. M8JJ-5, whole genome shotgun sequence.</title>
        <authorList>
            <person name="Tuo L."/>
        </authorList>
    </citation>
    <scope>NUCLEOTIDE SEQUENCE [LARGE SCALE GENOMIC DNA]</scope>
    <source>
        <strain evidence="3 4">M8JJ-5</strain>
    </source>
</reference>
<accession>A0A2V1HRH7</accession>